<evidence type="ECO:0000313" key="3">
    <source>
        <dbReference type="Proteomes" id="UP000240883"/>
    </source>
</evidence>
<keyword evidence="3" id="KW-1185">Reference proteome</keyword>
<feature type="compositionally biased region" description="Polar residues" evidence="1">
    <location>
        <begin position="38"/>
        <end position="67"/>
    </location>
</feature>
<protein>
    <submittedName>
        <fullName evidence="2">Uncharacterized protein</fullName>
    </submittedName>
</protein>
<organism evidence="2 3">
    <name type="scientific">Corynespora cassiicola Philippines</name>
    <dbReference type="NCBI Taxonomy" id="1448308"/>
    <lineage>
        <taxon>Eukaryota</taxon>
        <taxon>Fungi</taxon>
        <taxon>Dikarya</taxon>
        <taxon>Ascomycota</taxon>
        <taxon>Pezizomycotina</taxon>
        <taxon>Dothideomycetes</taxon>
        <taxon>Pleosporomycetidae</taxon>
        <taxon>Pleosporales</taxon>
        <taxon>Corynesporascaceae</taxon>
        <taxon>Corynespora</taxon>
    </lineage>
</organism>
<feature type="compositionally biased region" description="Low complexity" evidence="1">
    <location>
        <begin position="1"/>
        <end position="27"/>
    </location>
</feature>
<dbReference type="AlphaFoldDB" id="A0A2T2P4S5"/>
<evidence type="ECO:0000313" key="2">
    <source>
        <dbReference type="EMBL" id="PSN72328.1"/>
    </source>
</evidence>
<accession>A0A2T2P4S5</accession>
<dbReference type="Proteomes" id="UP000240883">
    <property type="component" value="Unassembled WGS sequence"/>
</dbReference>
<name>A0A2T2P4S5_CORCC</name>
<dbReference type="EMBL" id="KZ678130">
    <property type="protein sequence ID" value="PSN72328.1"/>
    <property type="molecule type" value="Genomic_DNA"/>
</dbReference>
<reference evidence="2 3" key="1">
    <citation type="journal article" date="2018" name="Front. Microbiol.">
        <title>Genome-Wide Analysis of Corynespora cassiicola Leaf Fall Disease Putative Effectors.</title>
        <authorList>
            <person name="Lopez D."/>
            <person name="Ribeiro S."/>
            <person name="Label P."/>
            <person name="Fumanal B."/>
            <person name="Venisse J.S."/>
            <person name="Kohler A."/>
            <person name="de Oliveira R.R."/>
            <person name="Labutti K."/>
            <person name="Lipzen A."/>
            <person name="Lail K."/>
            <person name="Bauer D."/>
            <person name="Ohm R.A."/>
            <person name="Barry K.W."/>
            <person name="Spatafora J."/>
            <person name="Grigoriev I.V."/>
            <person name="Martin F.M."/>
            <person name="Pujade-Renaud V."/>
        </authorList>
    </citation>
    <scope>NUCLEOTIDE SEQUENCE [LARGE SCALE GENOMIC DNA]</scope>
    <source>
        <strain evidence="2 3">Philippines</strain>
    </source>
</reference>
<sequence>MPSWESESATSYSSQPRSSSRHGSNSRAMIPHPRRHSSSYASQNQQLQPYNPRQPTYLRHTSYQSRHSSTHGGGGGDGDEDYWGDEYMEDVERRRRERDRELERRPTTGDTLMMIWDKLTGMFRPSRR</sequence>
<evidence type="ECO:0000256" key="1">
    <source>
        <dbReference type="SAM" id="MobiDB-lite"/>
    </source>
</evidence>
<proteinExistence type="predicted"/>
<feature type="region of interest" description="Disordered" evidence="1">
    <location>
        <begin position="1"/>
        <end position="85"/>
    </location>
</feature>
<gene>
    <name evidence="2" type="ORF">BS50DRAFT_583883</name>
</gene>